<accession>A0A3B7LZX6</accession>
<gene>
    <name evidence="1" type="ORF">CDG60_05530</name>
</gene>
<evidence type="ECO:0008006" key="3">
    <source>
        <dbReference type="Google" id="ProtNLM"/>
    </source>
</evidence>
<dbReference type="KEGG" id="achi:CDG60_05530"/>
<reference evidence="2" key="1">
    <citation type="submission" date="2018-09" db="EMBL/GenBank/DDBJ databases">
        <title>The complete genome of Acinetobacter sp. strain WCHAc010005.</title>
        <authorList>
            <person name="Hu Y."/>
            <person name="Long H."/>
            <person name="Feng Y."/>
            <person name="Zong Z."/>
        </authorList>
    </citation>
    <scope>NUCLEOTIDE SEQUENCE [LARGE SCALE GENOMIC DNA]</scope>
    <source>
        <strain evidence="2">WCHAc010005</strain>
    </source>
</reference>
<sequence>MKLKFLSLLLMLPLVTACQLISPVFVDYNGVRMDVARWINTQTLLSMQQKRSLVQLSKAQQRLYRINEASESIQQEIAIQNAVAFQCARRNVSERKIRQLQDQVLDENRQQYLKVLNQQLDGLKLDPTTVHCE</sequence>
<dbReference type="AlphaFoldDB" id="A0A3B7LZX6"/>
<protein>
    <recommendedName>
        <fullName evidence="3">Lipoprotein</fullName>
    </recommendedName>
</protein>
<dbReference type="PROSITE" id="PS51257">
    <property type="entry name" value="PROKAR_LIPOPROTEIN"/>
    <property type="match status" value="1"/>
</dbReference>
<name>A0A3B7LZX6_9GAMM</name>
<dbReference type="Proteomes" id="UP000263753">
    <property type="component" value="Chromosome"/>
</dbReference>
<proteinExistence type="predicted"/>
<dbReference type="EMBL" id="CP032134">
    <property type="protein sequence ID" value="AXY56079.1"/>
    <property type="molecule type" value="Genomic_DNA"/>
</dbReference>
<evidence type="ECO:0000313" key="1">
    <source>
        <dbReference type="EMBL" id="AXY56079.1"/>
    </source>
</evidence>
<dbReference type="RefSeq" id="WP_087513475.1">
    <property type="nucleotide sequence ID" value="NZ_CP032134.1"/>
</dbReference>
<organism evidence="1 2">
    <name type="scientific">Acinetobacter chinensis</name>
    <dbReference type="NCBI Taxonomy" id="2004650"/>
    <lineage>
        <taxon>Bacteria</taxon>
        <taxon>Pseudomonadati</taxon>
        <taxon>Pseudomonadota</taxon>
        <taxon>Gammaproteobacteria</taxon>
        <taxon>Moraxellales</taxon>
        <taxon>Moraxellaceae</taxon>
        <taxon>Acinetobacter</taxon>
    </lineage>
</organism>
<evidence type="ECO:0000313" key="2">
    <source>
        <dbReference type="Proteomes" id="UP000263753"/>
    </source>
</evidence>